<name>A0A2T9YSE3_9FUNG</name>
<dbReference type="Proteomes" id="UP000245383">
    <property type="component" value="Unassembled WGS sequence"/>
</dbReference>
<proteinExistence type="predicted"/>
<comment type="caution">
    <text evidence="1">The sequence shown here is derived from an EMBL/GenBank/DDBJ whole genome shotgun (WGS) entry which is preliminary data.</text>
</comment>
<evidence type="ECO:0000313" key="1">
    <source>
        <dbReference type="EMBL" id="PVU95273.1"/>
    </source>
</evidence>
<organism evidence="1 2">
    <name type="scientific">Smittium simulii</name>
    <dbReference type="NCBI Taxonomy" id="133385"/>
    <lineage>
        <taxon>Eukaryota</taxon>
        <taxon>Fungi</taxon>
        <taxon>Fungi incertae sedis</taxon>
        <taxon>Zoopagomycota</taxon>
        <taxon>Kickxellomycotina</taxon>
        <taxon>Harpellomycetes</taxon>
        <taxon>Harpellales</taxon>
        <taxon>Legeriomycetaceae</taxon>
        <taxon>Smittium</taxon>
    </lineage>
</organism>
<dbReference type="EMBL" id="MBFR01000060">
    <property type="protein sequence ID" value="PVU95273.1"/>
    <property type="molecule type" value="Genomic_DNA"/>
</dbReference>
<keyword evidence="2" id="KW-1185">Reference proteome</keyword>
<gene>
    <name evidence="1" type="ORF">BB561_001916</name>
</gene>
<sequence length="49" mass="5592">MNHNTINRQNVDQSIYKTSHKQKITKVHTDSNIHADTKESSINVEIGSE</sequence>
<evidence type="ECO:0000313" key="2">
    <source>
        <dbReference type="Proteomes" id="UP000245383"/>
    </source>
</evidence>
<protein>
    <submittedName>
        <fullName evidence="1">Uncharacterized protein</fullName>
    </submittedName>
</protein>
<dbReference type="AlphaFoldDB" id="A0A2T9YSE3"/>
<accession>A0A2T9YSE3</accession>
<reference evidence="1 2" key="1">
    <citation type="journal article" date="2018" name="MBio">
        <title>Comparative Genomics Reveals the Core Gene Toolbox for the Fungus-Insect Symbiosis.</title>
        <authorList>
            <person name="Wang Y."/>
            <person name="Stata M."/>
            <person name="Wang W."/>
            <person name="Stajich J.E."/>
            <person name="White M.M."/>
            <person name="Moncalvo J.M."/>
        </authorList>
    </citation>
    <scope>NUCLEOTIDE SEQUENCE [LARGE SCALE GENOMIC DNA]</scope>
    <source>
        <strain evidence="1 2">SWE-8-4</strain>
    </source>
</reference>